<dbReference type="KEGG" id="ztr:MYCGRDRAFT_97723"/>
<dbReference type="InParanoid" id="F9XR63"/>
<dbReference type="HOGENOM" id="CLU_1579739_0_0_1"/>
<dbReference type="Proteomes" id="UP000008062">
    <property type="component" value="Chromosome 16"/>
</dbReference>
<sequence length="169" mass="18246">MFYSYEVLTSRKYDVASSGSSRFASPSLTAVPPTSRLVAILSATSGLKKVLQKPFPTWTWQKHASLAGTESPEAQESLNPSPHPHLPWPALVHPDRLVAGVVIPALEVATLATSADSANLRSIRFRDIDFLHCGNDVSIAVWQAELLSCRLVPVRKVQPGAANRPAGKP</sequence>
<keyword evidence="2" id="KW-1185">Reference proteome</keyword>
<organism evidence="1 2">
    <name type="scientific">Zymoseptoria tritici (strain CBS 115943 / IPO323)</name>
    <name type="common">Speckled leaf blotch fungus</name>
    <name type="synonym">Septoria tritici</name>
    <dbReference type="NCBI Taxonomy" id="336722"/>
    <lineage>
        <taxon>Eukaryota</taxon>
        <taxon>Fungi</taxon>
        <taxon>Dikarya</taxon>
        <taxon>Ascomycota</taxon>
        <taxon>Pezizomycotina</taxon>
        <taxon>Dothideomycetes</taxon>
        <taxon>Dothideomycetidae</taxon>
        <taxon>Mycosphaerellales</taxon>
        <taxon>Mycosphaerellaceae</taxon>
        <taxon>Zymoseptoria</taxon>
    </lineage>
</organism>
<proteinExistence type="predicted"/>
<protein>
    <submittedName>
        <fullName evidence="1">Uncharacterized protein</fullName>
    </submittedName>
</protein>
<dbReference type="OrthoDB" id="4218123at2759"/>
<dbReference type="AlphaFoldDB" id="F9XR63"/>
<reference evidence="1 2" key="1">
    <citation type="journal article" date="2011" name="PLoS Genet.">
        <title>Finished genome of the fungal wheat pathogen Mycosphaerella graminicola reveals dispensome structure, chromosome plasticity, and stealth pathogenesis.</title>
        <authorList>
            <person name="Goodwin S.B."/>
            <person name="Ben M'barek S."/>
            <person name="Dhillon B."/>
            <person name="Wittenberg A.H.J."/>
            <person name="Crane C.F."/>
            <person name="Hane J.K."/>
            <person name="Foster A.J."/>
            <person name="Van der Lee T.A.J."/>
            <person name="Grimwood J."/>
            <person name="Aerts A."/>
            <person name="Antoniw J."/>
            <person name="Bailey A."/>
            <person name="Bluhm B."/>
            <person name="Bowler J."/>
            <person name="Bristow J."/>
            <person name="van der Burgt A."/>
            <person name="Canto-Canche B."/>
            <person name="Churchill A.C.L."/>
            <person name="Conde-Ferraez L."/>
            <person name="Cools H.J."/>
            <person name="Coutinho P.M."/>
            <person name="Csukai M."/>
            <person name="Dehal P."/>
            <person name="De Wit P."/>
            <person name="Donzelli B."/>
            <person name="van de Geest H.C."/>
            <person name="van Ham R.C.H.J."/>
            <person name="Hammond-Kosack K.E."/>
            <person name="Henrissat B."/>
            <person name="Kilian A."/>
            <person name="Kobayashi A.K."/>
            <person name="Koopmann E."/>
            <person name="Kourmpetis Y."/>
            <person name="Kuzniar A."/>
            <person name="Lindquist E."/>
            <person name="Lombard V."/>
            <person name="Maliepaard C."/>
            <person name="Martins N."/>
            <person name="Mehrabi R."/>
            <person name="Nap J.P.H."/>
            <person name="Ponomarenko A."/>
            <person name="Rudd J.J."/>
            <person name="Salamov A."/>
            <person name="Schmutz J."/>
            <person name="Schouten H.J."/>
            <person name="Shapiro H."/>
            <person name="Stergiopoulos I."/>
            <person name="Torriani S.F.F."/>
            <person name="Tu H."/>
            <person name="de Vries R.P."/>
            <person name="Waalwijk C."/>
            <person name="Ware S.B."/>
            <person name="Wiebenga A."/>
            <person name="Zwiers L.-H."/>
            <person name="Oliver R.P."/>
            <person name="Grigoriev I.V."/>
            <person name="Kema G.H.J."/>
        </authorList>
    </citation>
    <scope>NUCLEOTIDE SEQUENCE [LARGE SCALE GENOMIC DNA]</scope>
    <source>
        <strain evidence="2">CBS 115943 / IPO323</strain>
    </source>
</reference>
<dbReference type="RefSeq" id="XP_003847289.1">
    <property type="nucleotide sequence ID" value="XM_003847241.1"/>
</dbReference>
<dbReference type="EMBL" id="CM001211">
    <property type="protein sequence ID" value="EGP82265.1"/>
    <property type="molecule type" value="Genomic_DNA"/>
</dbReference>
<name>F9XR63_ZYMTI</name>
<gene>
    <name evidence="1" type="ORF">MYCGRDRAFT_97723</name>
</gene>
<evidence type="ECO:0000313" key="1">
    <source>
        <dbReference type="EMBL" id="EGP82265.1"/>
    </source>
</evidence>
<dbReference type="GeneID" id="13400094"/>
<accession>F9XR63</accession>
<evidence type="ECO:0000313" key="2">
    <source>
        <dbReference type="Proteomes" id="UP000008062"/>
    </source>
</evidence>